<dbReference type="PROSITE" id="PS51375">
    <property type="entry name" value="PPR"/>
    <property type="match status" value="2"/>
</dbReference>
<sequence length="481" mass="53402">MAELIEASHPQEAVELFQQWKKGEAPESMGDFKPTLSAYSALMSATTRIHKHEPKESKMQAIKGIFTEMEQEGVHPNVHAYNEALRQCARVRDDDLAKLLFEDMGSAKIQPNKMTYLQLIASAVQSRQLNRALDFYHQLQVIPGQISGGLARFAQRTLQGLLGSCVRTKRMEQSEVILRDFREWGLQITPAAVGELILSAAGADSVSVTISLMEMLEDYPEYYLDEGTILVVLQCAARNRSAELTDLAWSSLEQTQHYFGQDFPSPIVCHARLACMIVNGQVEESLEYLLKIEAKYPEVTEDLNFVSSLVEHASVGESVADKVYFMLEERNQQEKKVPISAMNAVIAACSSMGDLERSFGTYEEMKGSFSLTPNAATFNALMTGCVRHGKPESVKLLQEEMKSANISPNKETFVHLVDATLLTEGAAPALGILGEMTNKGYAPPLKLMQKVRLHSNQSGNPEDMAKVTSLCEEHGYRSLIK</sequence>
<dbReference type="PANTHER" id="PTHR47205:SF1">
    <property type="entry name" value="OS07G0599000 PROTEIN"/>
    <property type="match status" value="1"/>
</dbReference>
<evidence type="ECO:0000313" key="4">
    <source>
        <dbReference type="EMBL" id="CAE0607780.1"/>
    </source>
</evidence>
<reference evidence="4" key="1">
    <citation type="submission" date="2021-01" db="EMBL/GenBank/DDBJ databases">
        <authorList>
            <person name="Corre E."/>
            <person name="Pelletier E."/>
            <person name="Niang G."/>
            <person name="Scheremetjew M."/>
            <person name="Finn R."/>
            <person name="Kale V."/>
            <person name="Holt S."/>
            <person name="Cochrane G."/>
            <person name="Meng A."/>
            <person name="Brown T."/>
            <person name="Cohen L."/>
        </authorList>
    </citation>
    <scope>NUCLEOTIDE SEQUENCE</scope>
    <source>
        <strain evidence="4">CCMP1897</strain>
    </source>
</reference>
<keyword evidence="1" id="KW-0677">Repeat</keyword>
<feature type="repeat" description="PPR" evidence="2">
    <location>
        <begin position="374"/>
        <end position="408"/>
    </location>
</feature>
<proteinExistence type="predicted"/>
<dbReference type="AlphaFoldDB" id="A0A7S3UBD7"/>
<name>A0A7S3UBD7_9CHLO</name>
<dbReference type="EMBL" id="HBIS01001807">
    <property type="protein sequence ID" value="CAE0607780.1"/>
    <property type="molecule type" value="Transcribed_RNA"/>
</dbReference>
<dbReference type="NCBIfam" id="TIGR00756">
    <property type="entry name" value="PPR"/>
    <property type="match status" value="1"/>
</dbReference>
<dbReference type="InterPro" id="IPR002885">
    <property type="entry name" value="PPR_rpt"/>
</dbReference>
<feature type="domain" description="Pentatricopeptide repeat-containing protein-mitochondrial" evidence="3">
    <location>
        <begin position="226"/>
        <end position="365"/>
    </location>
</feature>
<dbReference type="InterPro" id="IPR057027">
    <property type="entry name" value="TPR_mt"/>
</dbReference>
<evidence type="ECO:0000259" key="3">
    <source>
        <dbReference type="Pfam" id="PF23276"/>
    </source>
</evidence>
<protein>
    <recommendedName>
        <fullName evidence="3">Pentatricopeptide repeat-containing protein-mitochondrial domain-containing protein</fullName>
    </recommendedName>
</protein>
<dbReference type="Gene3D" id="1.25.40.10">
    <property type="entry name" value="Tetratricopeptide repeat domain"/>
    <property type="match status" value="2"/>
</dbReference>
<organism evidence="4">
    <name type="scientific">Picocystis salinarum</name>
    <dbReference type="NCBI Taxonomy" id="88271"/>
    <lineage>
        <taxon>Eukaryota</taxon>
        <taxon>Viridiplantae</taxon>
        <taxon>Chlorophyta</taxon>
        <taxon>Picocystophyceae</taxon>
        <taxon>Picocystales</taxon>
        <taxon>Picocystaceae</taxon>
        <taxon>Picocystis</taxon>
    </lineage>
</organism>
<dbReference type="Pfam" id="PF13812">
    <property type="entry name" value="PPR_3"/>
    <property type="match status" value="1"/>
</dbReference>
<dbReference type="Pfam" id="PF13041">
    <property type="entry name" value="PPR_2"/>
    <property type="match status" value="1"/>
</dbReference>
<dbReference type="Pfam" id="PF23276">
    <property type="entry name" value="TPR_24"/>
    <property type="match status" value="1"/>
</dbReference>
<dbReference type="PANTHER" id="PTHR47205">
    <property type="entry name" value="OS07G0599000 PROTEIN"/>
    <property type="match status" value="1"/>
</dbReference>
<evidence type="ECO:0000256" key="2">
    <source>
        <dbReference type="PROSITE-ProRule" id="PRU00708"/>
    </source>
</evidence>
<gene>
    <name evidence="4" type="ORF">PSAL00342_LOCUS1597</name>
</gene>
<accession>A0A7S3UBD7</accession>
<dbReference type="InterPro" id="IPR044605">
    <property type="entry name" value="At1g26460-like"/>
</dbReference>
<evidence type="ECO:0000256" key="1">
    <source>
        <dbReference type="ARBA" id="ARBA00022737"/>
    </source>
</evidence>
<dbReference type="InterPro" id="IPR011990">
    <property type="entry name" value="TPR-like_helical_dom_sf"/>
</dbReference>
<feature type="repeat" description="PPR" evidence="2">
    <location>
        <begin position="77"/>
        <end position="111"/>
    </location>
</feature>